<protein>
    <submittedName>
        <fullName evidence="2">Uncharacterized protein</fullName>
    </submittedName>
</protein>
<reference evidence="2 3" key="1">
    <citation type="submission" date="2014-04" db="EMBL/GenBank/DDBJ databases">
        <authorList>
            <consortium name="DOE Joint Genome Institute"/>
            <person name="Kuo A."/>
            <person name="Kohler A."/>
            <person name="Nagy L.G."/>
            <person name="Floudas D."/>
            <person name="Copeland A."/>
            <person name="Barry K.W."/>
            <person name="Cichocki N."/>
            <person name="Veneault-Fourrey C."/>
            <person name="LaButti K."/>
            <person name="Lindquist E.A."/>
            <person name="Lipzen A."/>
            <person name="Lundell T."/>
            <person name="Morin E."/>
            <person name="Murat C."/>
            <person name="Sun H."/>
            <person name="Tunlid A."/>
            <person name="Henrissat B."/>
            <person name="Grigoriev I.V."/>
            <person name="Hibbett D.S."/>
            <person name="Martin F."/>
            <person name="Nordberg H.P."/>
            <person name="Cantor M.N."/>
            <person name="Hua S.X."/>
        </authorList>
    </citation>
    <scope>NUCLEOTIDE SEQUENCE [LARGE SCALE GENOMIC DNA]</scope>
    <source>
        <strain evidence="2 3">LaAM-08-1</strain>
    </source>
</reference>
<accession>A0A0C9WZ32</accession>
<dbReference type="AlphaFoldDB" id="A0A0C9WZ32"/>
<feature type="region of interest" description="Disordered" evidence="1">
    <location>
        <begin position="236"/>
        <end position="294"/>
    </location>
</feature>
<reference evidence="3" key="2">
    <citation type="submission" date="2015-01" db="EMBL/GenBank/DDBJ databases">
        <title>Evolutionary Origins and Diversification of the Mycorrhizal Mutualists.</title>
        <authorList>
            <consortium name="DOE Joint Genome Institute"/>
            <consortium name="Mycorrhizal Genomics Consortium"/>
            <person name="Kohler A."/>
            <person name="Kuo A."/>
            <person name="Nagy L.G."/>
            <person name="Floudas D."/>
            <person name="Copeland A."/>
            <person name="Barry K.W."/>
            <person name="Cichocki N."/>
            <person name="Veneault-Fourrey C."/>
            <person name="LaButti K."/>
            <person name="Lindquist E.A."/>
            <person name="Lipzen A."/>
            <person name="Lundell T."/>
            <person name="Morin E."/>
            <person name="Murat C."/>
            <person name="Riley R."/>
            <person name="Ohm R."/>
            <person name="Sun H."/>
            <person name="Tunlid A."/>
            <person name="Henrissat B."/>
            <person name="Grigoriev I.V."/>
            <person name="Hibbett D.S."/>
            <person name="Martin F."/>
        </authorList>
    </citation>
    <scope>NUCLEOTIDE SEQUENCE [LARGE SCALE GENOMIC DNA]</scope>
    <source>
        <strain evidence="3">LaAM-08-1</strain>
    </source>
</reference>
<sequence>MTSNIVVALSTARWGQSINTFRFRQRLNGEIMSKEAALADFKRNCLLFSLSITEALLGDKFRGGVDHQLWAHGQHPHLQLGLLCLGLLRLVLLCCWRLSILGVYHLWVVLCWDWDSGVERDCWDLARSTRQRGKQARHISSQSIVSDNNNALLAYILDADADEDDGEGLGGRGGFNPAAAATPQSSTAAPIMAPANARQRLRVPRHQWMKTGRGNRAGMSSSVVLVILVKSRSGGSCWRRGGQRHMPRPPQVGEVEVDHEKGTGKHIPRPSLNPQEGKREKRKTRGGTLNPEGADHECGWPVHMHLYTMTSSSTVELCAFDVTTIGL</sequence>
<evidence type="ECO:0000313" key="3">
    <source>
        <dbReference type="Proteomes" id="UP000054477"/>
    </source>
</evidence>
<dbReference type="HOGENOM" id="CLU_850102_0_0_1"/>
<name>A0A0C9WZ32_9AGAR</name>
<organism evidence="2 3">
    <name type="scientific">Laccaria amethystina LaAM-08-1</name>
    <dbReference type="NCBI Taxonomy" id="1095629"/>
    <lineage>
        <taxon>Eukaryota</taxon>
        <taxon>Fungi</taxon>
        <taxon>Dikarya</taxon>
        <taxon>Basidiomycota</taxon>
        <taxon>Agaricomycotina</taxon>
        <taxon>Agaricomycetes</taxon>
        <taxon>Agaricomycetidae</taxon>
        <taxon>Agaricales</taxon>
        <taxon>Agaricineae</taxon>
        <taxon>Hydnangiaceae</taxon>
        <taxon>Laccaria</taxon>
    </lineage>
</organism>
<evidence type="ECO:0000313" key="2">
    <source>
        <dbReference type="EMBL" id="KIJ94248.1"/>
    </source>
</evidence>
<proteinExistence type="predicted"/>
<dbReference type="Proteomes" id="UP000054477">
    <property type="component" value="Unassembled WGS sequence"/>
</dbReference>
<keyword evidence="3" id="KW-1185">Reference proteome</keyword>
<dbReference type="EMBL" id="KN838803">
    <property type="protein sequence ID" value="KIJ94248.1"/>
    <property type="molecule type" value="Genomic_DNA"/>
</dbReference>
<gene>
    <name evidence="2" type="ORF">K443DRAFT_125297</name>
</gene>
<evidence type="ECO:0000256" key="1">
    <source>
        <dbReference type="SAM" id="MobiDB-lite"/>
    </source>
</evidence>